<evidence type="ECO:0000313" key="8">
    <source>
        <dbReference type="EMBL" id="KAK6512365.1"/>
    </source>
</evidence>
<dbReference type="PANTHER" id="PTHR20855">
    <property type="entry name" value="ADIPOR/PROGESTIN RECEPTOR-RELATED"/>
    <property type="match status" value="1"/>
</dbReference>
<dbReference type="InterPro" id="IPR004254">
    <property type="entry name" value="AdipoR/HlyIII-related"/>
</dbReference>
<organism evidence="8 9">
    <name type="scientific">Arthrobotrys musiformis</name>
    <dbReference type="NCBI Taxonomy" id="47236"/>
    <lineage>
        <taxon>Eukaryota</taxon>
        <taxon>Fungi</taxon>
        <taxon>Dikarya</taxon>
        <taxon>Ascomycota</taxon>
        <taxon>Pezizomycotina</taxon>
        <taxon>Orbiliomycetes</taxon>
        <taxon>Orbiliales</taxon>
        <taxon>Orbiliaceae</taxon>
        <taxon>Arthrobotrys</taxon>
    </lineage>
</organism>
<evidence type="ECO:0000256" key="7">
    <source>
        <dbReference type="SAM" id="Phobius"/>
    </source>
</evidence>
<evidence type="ECO:0000256" key="1">
    <source>
        <dbReference type="ARBA" id="ARBA00004141"/>
    </source>
</evidence>
<gene>
    <name evidence="8" type="ORF">TWF481_001253</name>
</gene>
<dbReference type="GO" id="GO:0038023">
    <property type="term" value="F:signaling receptor activity"/>
    <property type="evidence" value="ECO:0007669"/>
    <property type="project" value="TreeGrafter"/>
</dbReference>
<keyword evidence="3 7" id="KW-0812">Transmembrane</keyword>
<dbReference type="PANTHER" id="PTHR20855:SF52">
    <property type="entry name" value="ADIPONECTIN RECEPTOR PROTEIN"/>
    <property type="match status" value="1"/>
</dbReference>
<dbReference type="GO" id="GO:0046872">
    <property type="term" value="F:metal ion binding"/>
    <property type="evidence" value="ECO:0007669"/>
    <property type="project" value="UniProtKB-KW"/>
</dbReference>
<feature type="transmembrane region" description="Helical" evidence="7">
    <location>
        <begin position="37"/>
        <end position="54"/>
    </location>
</feature>
<evidence type="ECO:0000256" key="3">
    <source>
        <dbReference type="ARBA" id="ARBA00022692"/>
    </source>
</evidence>
<evidence type="ECO:0000256" key="5">
    <source>
        <dbReference type="ARBA" id="ARBA00023136"/>
    </source>
</evidence>
<dbReference type="GO" id="GO:0006882">
    <property type="term" value="P:intracellular zinc ion homeostasis"/>
    <property type="evidence" value="ECO:0007669"/>
    <property type="project" value="TreeGrafter"/>
</dbReference>
<keyword evidence="6" id="KW-0479">Metal-binding</keyword>
<evidence type="ECO:0000256" key="4">
    <source>
        <dbReference type="ARBA" id="ARBA00022989"/>
    </source>
</evidence>
<evidence type="ECO:0000313" key="9">
    <source>
        <dbReference type="Proteomes" id="UP001370758"/>
    </source>
</evidence>
<dbReference type="Pfam" id="PF03006">
    <property type="entry name" value="HlyIII"/>
    <property type="match status" value="1"/>
</dbReference>
<dbReference type="EMBL" id="JAVHJL010000001">
    <property type="protein sequence ID" value="KAK6512365.1"/>
    <property type="molecule type" value="Genomic_DNA"/>
</dbReference>
<protein>
    <submittedName>
        <fullName evidence="8">Uncharacterized protein</fullName>
    </submittedName>
</protein>
<comment type="similarity">
    <text evidence="2">Belongs to the ADIPOR family.</text>
</comment>
<sequence>MFRTLTFFGTGLAGFVPLVHGAALFGVEKMMKQSGMPYYFLEGLLLAIGAAFYGTRFPESRWPGKFDIWFSSHQIFHVFVVLAIAVHWVGIMLAYDYNYTHRQCKM</sequence>
<keyword evidence="9" id="KW-1185">Reference proteome</keyword>
<accession>A0AAV9WRG3</accession>
<dbReference type="GO" id="GO:0016020">
    <property type="term" value="C:membrane"/>
    <property type="evidence" value="ECO:0007669"/>
    <property type="project" value="UniProtKB-SubCell"/>
</dbReference>
<name>A0AAV9WRG3_9PEZI</name>
<keyword evidence="6" id="KW-0862">Zinc</keyword>
<comment type="caution">
    <text evidence="8">The sequence shown here is derived from an EMBL/GenBank/DDBJ whole genome shotgun (WGS) entry which is preliminary data.</text>
</comment>
<dbReference type="AlphaFoldDB" id="A0AAV9WRG3"/>
<feature type="binding site" evidence="6">
    <location>
        <position position="73"/>
    </location>
    <ligand>
        <name>Zn(2+)</name>
        <dbReference type="ChEBI" id="CHEBI:29105"/>
    </ligand>
</feature>
<keyword evidence="5 7" id="KW-0472">Membrane</keyword>
<comment type="subcellular location">
    <subcellularLocation>
        <location evidence="1">Membrane</location>
        <topology evidence="1">Multi-pass membrane protein</topology>
    </subcellularLocation>
</comment>
<feature type="transmembrane region" description="Helical" evidence="7">
    <location>
        <begin position="75"/>
        <end position="95"/>
    </location>
</feature>
<feature type="binding site" evidence="6">
    <location>
        <position position="77"/>
    </location>
    <ligand>
        <name>Zn(2+)</name>
        <dbReference type="ChEBI" id="CHEBI:29105"/>
    </ligand>
</feature>
<reference evidence="8 9" key="1">
    <citation type="submission" date="2023-08" db="EMBL/GenBank/DDBJ databases">
        <authorList>
            <person name="Palmer J.M."/>
        </authorList>
    </citation>
    <scope>NUCLEOTIDE SEQUENCE [LARGE SCALE GENOMIC DNA]</scope>
    <source>
        <strain evidence="8 9">TWF481</strain>
    </source>
</reference>
<evidence type="ECO:0000256" key="6">
    <source>
        <dbReference type="PIRSR" id="PIRSR604254-1"/>
    </source>
</evidence>
<evidence type="ECO:0000256" key="2">
    <source>
        <dbReference type="ARBA" id="ARBA00007018"/>
    </source>
</evidence>
<keyword evidence="4 7" id="KW-1133">Transmembrane helix</keyword>
<dbReference type="Proteomes" id="UP001370758">
    <property type="component" value="Unassembled WGS sequence"/>
</dbReference>
<proteinExistence type="inferred from homology"/>